<dbReference type="OrthoDB" id="9450804at2759"/>
<dbReference type="GO" id="GO:0005634">
    <property type="term" value="C:nucleus"/>
    <property type="evidence" value="ECO:0007669"/>
    <property type="project" value="UniProtKB-SubCell"/>
</dbReference>
<evidence type="ECO:0000256" key="6">
    <source>
        <dbReference type="SAM" id="MobiDB-lite"/>
    </source>
</evidence>
<dbReference type="EMBL" id="AZIM01011022">
    <property type="protein sequence ID" value="ETE56916.1"/>
    <property type="molecule type" value="Genomic_DNA"/>
</dbReference>
<keyword evidence="8" id="KW-1185">Reference proteome</keyword>
<comment type="similarity">
    <text evidence="3">Belongs to the SPOT14 family.</text>
</comment>
<keyword evidence="4" id="KW-0963">Cytoplasm</keyword>
<dbReference type="AlphaFoldDB" id="V8N4V1"/>
<feature type="non-terminal residue" evidence="7">
    <location>
        <position position="1"/>
    </location>
</feature>
<evidence type="ECO:0000256" key="2">
    <source>
        <dbReference type="ARBA" id="ARBA00004496"/>
    </source>
</evidence>
<accession>V8N4V1</accession>
<dbReference type="PANTHER" id="PTHR14315">
    <property type="entry name" value="SPOT14 FAMILY MEMBER"/>
    <property type="match status" value="1"/>
</dbReference>
<evidence type="ECO:0000256" key="3">
    <source>
        <dbReference type="ARBA" id="ARBA00009488"/>
    </source>
</evidence>
<comment type="subcellular location">
    <subcellularLocation>
        <location evidence="2">Cytoplasm</location>
    </subcellularLocation>
    <subcellularLocation>
        <location evidence="1">Nucleus</location>
    </subcellularLocation>
</comment>
<keyword evidence="5" id="KW-0539">Nucleus</keyword>
<dbReference type="GO" id="GO:0005829">
    <property type="term" value="C:cytosol"/>
    <property type="evidence" value="ECO:0007669"/>
    <property type="project" value="TreeGrafter"/>
</dbReference>
<dbReference type="InterPro" id="IPR053719">
    <property type="entry name" value="Lipogen_MT_Stabilize_sf"/>
</dbReference>
<protein>
    <submittedName>
        <fullName evidence="7">Mid1-interacting protein 1-B</fullName>
    </submittedName>
</protein>
<feature type="region of interest" description="Disordered" evidence="6">
    <location>
        <begin position="166"/>
        <end position="194"/>
    </location>
</feature>
<evidence type="ECO:0000256" key="4">
    <source>
        <dbReference type="ARBA" id="ARBA00022490"/>
    </source>
</evidence>
<dbReference type="InterPro" id="IPR009786">
    <property type="entry name" value="Spot_14"/>
</dbReference>
<evidence type="ECO:0000313" key="7">
    <source>
        <dbReference type="EMBL" id="ETE56916.1"/>
    </source>
</evidence>
<organism evidence="7 8">
    <name type="scientific">Ophiophagus hannah</name>
    <name type="common">King cobra</name>
    <name type="synonym">Naja hannah</name>
    <dbReference type="NCBI Taxonomy" id="8665"/>
    <lineage>
        <taxon>Eukaryota</taxon>
        <taxon>Metazoa</taxon>
        <taxon>Chordata</taxon>
        <taxon>Craniata</taxon>
        <taxon>Vertebrata</taxon>
        <taxon>Euteleostomi</taxon>
        <taxon>Lepidosauria</taxon>
        <taxon>Squamata</taxon>
        <taxon>Bifurcata</taxon>
        <taxon>Unidentata</taxon>
        <taxon>Episquamata</taxon>
        <taxon>Toxicofera</taxon>
        <taxon>Serpentes</taxon>
        <taxon>Colubroidea</taxon>
        <taxon>Elapidae</taxon>
        <taxon>Elapinae</taxon>
        <taxon>Ophiophagus</taxon>
    </lineage>
</organism>
<gene>
    <name evidence="7" type="primary">mid1ip1b</name>
    <name evidence="7" type="ORF">L345_17373</name>
</gene>
<dbReference type="GO" id="GO:0046890">
    <property type="term" value="P:regulation of lipid biosynthetic process"/>
    <property type="evidence" value="ECO:0007669"/>
    <property type="project" value="TreeGrafter"/>
</dbReference>
<dbReference type="PANTHER" id="PTHR14315:SF18">
    <property type="entry name" value="THYROID HORMONE-INDUCIBLE HEPATIC PROTEIN"/>
    <property type="match status" value="1"/>
</dbReference>
<dbReference type="Proteomes" id="UP000018936">
    <property type="component" value="Unassembled WGS sequence"/>
</dbReference>
<feature type="compositionally biased region" description="Basic and acidic residues" evidence="6">
    <location>
        <begin position="168"/>
        <end position="182"/>
    </location>
</feature>
<evidence type="ECO:0000256" key="1">
    <source>
        <dbReference type="ARBA" id="ARBA00004123"/>
    </source>
</evidence>
<comment type="caution">
    <text evidence="7">The sequence shown here is derived from an EMBL/GenBank/DDBJ whole genome shotgun (WGS) entry which is preliminary data.</text>
</comment>
<sequence length="519" mass="58031">MAETYFVTAGEAGSQLARLQSAASWDCGQEQRLIKPSGSWGPPHMRDGEGVTSKDTPWFPANPVPPSHTHLFLSLANQRSRGEEPRTKNISSNIEKSPECEICLRKGESWLPSVCFAHLLRAKILCSSDNPQIPLLAGPTHPALPLPGESPRGLFWVQVSAGHAQRLGKGEKQASRKFEKARNGPPGEGENAFPRHDAGGQLGHATMATVAQQRGREPFAKIFEAYPRSKVTFPQCHCNFERTACGDLWLVSCSDWTSLLQTVVFHGLQPLNDEMFFLWHSGRLRLVSLAAPKLLGEIRGVPALMSQCNLSRPLVPGPTLDISCSFEWHETTPIVFGDHARIWASLYKWRTPSQWRAEDLHKPVQLEGEGGLENPAMENQNGERIPMQTYFSAVRHMEQTVMFPSLLQGVLLEDQEDPVGIDSEKECPKDRDLYDYFTLLKSIKSTVESGLLPLNEKSLSSREEEEEAREKTDLEGLFRYHISGLYHVLAQLTTRANAVTSRYNEILGQISQNGITFRW</sequence>
<evidence type="ECO:0000313" key="8">
    <source>
        <dbReference type="Proteomes" id="UP000018936"/>
    </source>
</evidence>
<evidence type="ECO:0000256" key="5">
    <source>
        <dbReference type="ARBA" id="ARBA00023242"/>
    </source>
</evidence>
<name>V8N4V1_OPHHA</name>
<reference evidence="7 8" key="1">
    <citation type="journal article" date="2013" name="Proc. Natl. Acad. Sci. U.S.A.">
        <title>The king cobra genome reveals dynamic gene evolution and adaptation in the snake venom system.</title>
        <authorList>
            <person name="Vonk F.J."/>
            <person name="Casewell N.R."/>
            <person name="Henkel C.V."/>
            <person name="Heimberg A.M."/>
            <person name="Jansen H.J."/>
            <person name="McCleary R.J."/>
            <person name="Kerkkamp H.M."/>
            <person name="Vos R.A."/>
            <person name="Guerreiro I."/>
            <person name="Calvete J.J."/>
            <person name="Wuster W."/>
            <person name="Woods A.E."/>
            <person name="Logan J.M."/>
            <person name="Harrison R.A."/>
            <person name="Castoe T.A."/>
            <person name="de Koning A.P."/>
            <person name="Pollock D.D."/>
            <person name="Yandell M."/>
            <person name="Calderon D."/>
            <person name="Renjifo C."/>
            <person name="Currier R.B."/>
            <person name="Salgado D."/>
            <person name="Pla D."/>
            <person name="Sanz L."/>
            <person name="Hyder A.S."/>
            <person name="Ribeiro J.M."/>
            <person name="Arntzen J.W."/>
            <person name="van den Thillart G.E."/>
            <person name="Boetzer M."/>
            <person name="Pirovano W."/>
            <person name="Dirks R.P."/>
            <person name="Spaink H.P."/>
            <person name="Duboule D."/>
            <person name="McGlinn E."/>
            <person name="Kini R.M."/>
            <person name="Richardson M.K."/>
        </authorList>
    </citation>
    <scope>NUCLEOTIDE SEQUENCE</scope>
    <source>
        <tissue evidence="7">Blood</tissue>
    </source>
</reference>
<dbReference type="Gene3D" id="6.10.140.1610">
    <property type="match status" value="1"/>
</dbReference>
<proteinExistence type="inferred from homology"/>
<dbReference type="Pfam" id="PF07084">
    <property type="entry name" value="Spot_14"/>
    <property type="match status" value="1"/>
</dbReference>